<accession>A0ACD3R7Z0</accession>
<evidence type="ECO:0000313" key="2">
    <source>
        <dbReference type="Proteomes" id="UP000793456"/>
    </source>
</evidence>
<protein>
    <submittedName>
        <fullName evidence="1">Uncharacterized protein</fullName>
    </submittedName>
</protein>
<dbReference type="EMBL" id="CM011682">
    <property type="protein sequence ID" value="TMS14794.1"/>
    <property type="molecule type" value="Genomic_DNA"/>
</dbReference>
<dbReference type="Proteomes" id="UP000793456">
    <property type="component" value="Chromosome IX"/>
</dbReference>
<comment type="caution">
    <text evidence="1">The sequence shown here is derived from an EMBL/GenBank/DDBJ whole genome shotgun (WGS) entry which is preliminary data.</text>
</comment>
<sequence>MMIIVYLAWTWRLGPHTGPSAKKEGHTGGGYSSGAPSECSFESDAPAGMLNGKRSSLIEISLSALRGDGEEDDQVPEAFSDSMSDRTEPELRGGVGFFFKDDKERPEDEIAQRKAAFLEKQQKRAEEMKRRKLEQEKEKEKESDKPQWMIIEGWGNKS</sequence>
<reference evidence="1" key="1">
    <citation type="submission" date="2018-11" db="EMBL/GenBank/DDBJ databases">
        <title>The sequence and de novo assembly of Larimichthys crocea genome using PacBio and Hi-C technologies.</title>
        <authorList>
            <person name="Xu P."/>
            <person name="Chen B."/>
            <person name="Zhou Z."/>
            <person name="Ke Q."/>
            <person name="Wu Y."/>
            <person name="Bai H."/>
            <person name="Pu F."/>
        </authorList>
    </citation>
    <scope>NUCLEOTIDE SEQUENCE</scope>
    <source>
        <tissue evidence="1">Muscle</tissue>
    </source>
</reference>
<organism evidence="1 2">
    <name type="scientific">Larimichthys crocea</name>
    <name type="common">Large yellow croaker</name>
    <name type="synonym">Pseudosciaena crocea</name>
    <dbReference type="NCBI Taxonomy" id="215358"/>
    <lineage>
        <taxon>Eukaryota</taxon>
        <taxon>Metazoa</taxon>
        <taxon>Chordata</taxon>
        <taxon>Craniata</taxon>
        <taxon>Vertebrata</taxon>
        <taxon>Euteleostomi</taxon>
        <taxon>Actinopterygii</taxon>
        <taxon>Neopterygii</taxon>
        <taxon>Teleostei</taxon>
        <taxon>Neoteleostei</taxon>
        <taxon>Acanthomorphata</taxon>
        <taxon>Eupercaria</taxon>
        <taxon>Sciaenidae</taxon>
        <taxon>Larimichthys</taxon>
    </lineage>
</organism>
<evidence type="ECO:0000313" key="1">
    <source>
        <dbReference type="EMBL" id="TMS14794.1"/>
    </source>
</evidence>
<name>A0ACD3R7Z0_LARCR</name>
<gene>
    <name evidence="1" type="ORF">E3U43_021256</name>
</gene>
<proteinExistence type="predicted"/>
<keyword evidence="2" id="KW-1185">Reference proteome</keyword>